<reference evidence="1 2" key="1">
    <citation type="submission" date="2020-09" db="EMBL/GenBank/DDBJ databases">
        <title>De no assembly of potato wild relative species, Solanum commersonii.</title>
        <authorList>
            <person name="Cho K."/>
        </authorList>
    </citation>
    <scope>NUCLEOTIDE SEQUENCE [LARGE SCALE GENOMIC DNA]</scope>
    <source>
        <strain evidence="1">LZ3.2</strain>
        <tissue evidence="1">Leaf</tissue>
    </source>
</reference>
<evidence type="ECO:0000313" key="2">
    <source>
        <dbReference type="Proteomes" id="UP000824120"/>
    </source>
</evidence>
<dbReference type="EMBL" id="JACXVP010000011">
    <property type="protein sequence ID" value="KAG5577683.1"/>
    <property type="molecule type" value="Genomic_DNA"/>
</dbReference>
<protein>
    <submittedName>
        <fullName evidence="1">Uncharacterized protein</fullName>
    </submittedName>
</protein>
<proteinExistence type="predicted"/>
<dbReference type="AlphaFoldDB" id="A0A9J5WNX6"/>
<organism evidence="1 2">
    <name type="scientific">Solanum commersonii</name>
    <name type="common">Commerson's wild potato</name>
    <name type="synonym">Commerson's nightshade</name>
    <dbReference type="NCBI Taxonomy" id="4109"/>
    <lineage>
        <taxon>Eukaryota</taxon>
        <taxon>Viridiplantae</taxon>
        <taxon>Streptophyta</taxon>
        <taxon>Embryophyta</taxon>
        <taxon>Tracheophyta</taxon>
        <taxon>Spermatophyta</taxon>
        <taxon>Magnoliopsida</taxon>
        <taxon>eudicotyledons</taxon>
        <taxon>Gunneridae</taxon>
        <taxon>Pentapetalae</taxon>
        <taxon>asterids</taxon>
        <taxon>lamiids</taxon>
        <taxon>Solanales</taxon>
        <taxon>Solanaceae</taxon>
        <taxon>Solanoideae</taxon>
        <taxon>Solaneae</taxon>
        <taxon>Solanum</taxon>
    </lineage>
</organism>
<gene>
    <name evidence="1" type="ORF">H5410_057817</name>
</gene>
<accession>A0A9J5WNX6</accession>
<sequence>MEPAGLDFSCRRLPNGWEVIRVTEFLKILDNYKGLSTPTMALAIETYLDFEGPFQSNCVLPCSRANETNNHLFLYYQCLEILWKCWYAGKLAAHQVGRSGRVSSRHRHVYGEQRGWKGTPDVLKTQQILNRRFK</sequence>
<dbReference type="Proteomes" id="UP000824120">
    <property type="component" value="Chromosome 11"/>
</dbReference>
<keyword evidence="2" id="KW-1185">Reference proteome</keyword>
<name>A0A9J5WNX6_SOLCO</name>
<evidence type="ECO:0000313" key="1">
    <source>
        <dbReference type="EMBL" id="KAG5577683.1"/>
    </source>
</evidence>
<comment type="caution">
    <text evidence="1">The sequence shown here is derived from an EMBL/GenBank/DDBJ whole genome shotgun (WGS) entry which is preliminary data.</text>
</comment>